<sequence length="326" mass="34593">MRTAQYGEIGEAADVLDIVDCPHPVTGPGEVRVRVKASGVNPSDVKIRSGHIPSPWGFPRTPHSDGAGVIDAVGEGVDPARIGERVWIFNAAWGRTTGTAGEYVVVPENFTAPLHDDISFEIGACLGIPASTALHALTLNGDIRGKTVLVAGGAGAVGHYAVQFARQLGAARILATVSSSEKAELARLAGADRVINYRTEDTLQVIMDATSGAGVDLIVEVDLSVNVNLDVAALAKEGRLVAYGSSEREFKMPFSKSILKNIGFDFFILYHLPKARRQEICQRVNDLIAQGNIVHNIAEVLPLHSIVQAHERVESGSAIGNIVLAV</sequence>
<reference evidence="3 4" key="1">
    <citation type="submission" date="2018-07" db="EMBL/GenBank/DDBJ databases">
        <title>Genomic and Epidemiologic Investigation of an Indolent Hospital Outbreak.</title>
        <authorList>
            <person name="Johnson R.C."/>
            <person name="Deming C."/>
            <person name="Conlan S."/>
            <person name="Zellmer C.J."/>
            <person name="Michelin A.V."/>
            <person name="Lee-Lin S."/>
            <person name="Thomas P.J."/>
            <person name="Park M."/>
            <person name="Weingarten R.A."/>
            <person name="Less J."/>
            <person name="Dekker J.P."/>
            <person name="Frank K.M."/>
            <person name="Musser K.A."/>
            <person name="Mcquiston J.R."/>
            <person name="Henderson D.K."/>
            <person name="Lau A.F."/>
            <person name="Palmore T.N."/>
            <person name="Segre J.A."/>
        </authorList>
    </citation>
    <scope>NUCLEOTIDE SEQUENCE [LARGE SCALE GENOMIC DNA]</scope>
    <source>
        <strain evidence="3 4">SK-NIH.Env6_1116</strain>
    </source>
</reference>
<accession>A0A430BDT8</accession>
<dbReference type="EMBL" id="QRAL01000053">
    <property type="protein sequence ID" value="RSU47076.1"/>
    <property type="molecule type" value="Genomic_DNA"/>
</dbReference>
<dbReference type="InterPro" id="IPR036291">
    <property type="entry name" value="NAD(P)-bd_dom_sf"/>
</dbReference>
<dbReference type="InterPro" id="IPR020843">
    <property type="entry name" value="ER"/>
</dbReference>
<dbReference type="PANTHER" id="PTHR44154">
    <property type="entry name" value="QUINONE OXIDOREDUCTASE"/>
    <property type="match status" value="1"/>
</dbReference>
<dbReference type="CDD" id="cd08253">
    <property type="entry name" value="zeta_crystallin"/>
    <property type="match status" value="1"/>
</dbReference>
<dbReference type="Gene3D" id="3.40.50.720">
    <property type="entry name" value="NAD(P)-binding Rossmann-like Domain"/>
    <property type="match status" value="1"/>
</dbReference>
<dbReference type="InterPro" id="IPR051603">
    <property type="entry name" value="Zinc-ADH_QOR/CCCR"/>
</dbReference>
<dbReference type="InterPro" id="IPR011032">
    <property type="entry name" value="GroES-like_sf"/>
</dbReference>
<evidence type="ECO:0000259" key="2">
    <source>
        <dbReference type="SMART" id="SM00829"/>
    </source>
</evidence>
<evidence type="ECO:0000313" key="3">
    <source>
        <dbReference type="EMBL" id="RSU47076.1"/>
    </source>
</evidence>
<dbReference type="Pfam" id="PF08240">
    <property type="entry name" value="ADH_N"/>
    <property type="match status" value="1"/>
</dbReference>
<dbReference type="SMART" id="SM00829">
    <property type="entry name" value="PKS_ER"/>
    <property type="match status" value="1"/>
</dbReference>
<dbReference type="InterPro" id="IPR013154">
    <property type="entry name" value="ADH-like_N"/>
</dbReference>
<dbReference type="Gene3D" id="3.90.180.10">
    <property type="entry name" value="Medium-chain alcohol dehydrogenases, catalytic domain"/>
    <property type="match status" value="1"/>
</dbReference>
<proteinExistence type="predicted"/>
<dbReference type="GO" id="GO:0016491">
    <property type="term" value="F:oxidoreductase activity"/>
    <property type="evidence" value="ECO:0007669"/>
    <property type="project" value="InterPro"/>
</dbReference>
<dbReference type="SUPFAM" id="SSF50129">
    <property type="entry name" value="GroES-like"/>
    <property type="match status" value="1"/>
</dbReference>
<dbReference type="RefSeq" id="WP_126000068.1">
    <property type="nucleotide sequence ID" value="NZ_QRAL01000053.1"/>
</dbReference>
<keyword evidence="1" id="KW-0521">NADP</keyword>
<name>A0A430BDT8_SPHYA</name>
<organism evidence="3 4">
    <name type="scientific">Sphingobium yanoikuyae</name>
    <name type="common">Sphingomonas yanoikuyae</name>
    <dbReference type="NCBI Taxonomy" id="13690"/>
    <lineage>
        <taxon>Bacteria</taxon>
        <taxon>Pseudomonadati</taxon>
        <taxon>Pseudomonadota</taxon>
        <taxon>Alphaproteobacteria</taxon>
        <taxon>Sphingomonadales</taxon>
        <taxon>Sphingomonadaceae</taxon>
        <taxon>Sphingobium</taxon>
    </lineage>
</organism>
<comment type="caution">
    <text evidence="3">The sequence shown here is derived from an EMBL/GenBank/DDBJ whole genome shotgun (WGS) entry which is preliminary data.</text>
</comment>
<feature type="domain" description="Enoyl reductase (ER)" evidence="2">
    <location>
        <begin position="12"/>
        <end position="324"/>
    </location>
</feature>
<dbReference type="Proteomes" id="UP000287401">
    <property type="component" value="Unassembled WGS sequence"/>
</dbReference>
<evidence type="ECO:0000313" key="4">
    <source>
        <dbReference type="Proteomes" id="UP000287401"/>
    </source>
</evidence>
<gene>
    <name evidence="3" type="ORF">DAH51_25190</name>
</gene>
<dbReference type="Pfam" id="PF00107">
    <property type="entry name" value="ADH_zinc_N"/>
    <property type="match status" value="1"/>
</dbReference>
<evidence type="ECO:0000256" key="1">
    <source>
        <dbReference type="ARBA" id="ARBA00022857"/>
    </source>
</evidence>
<dbReference type="InterPro" id="IPR013149">
    <property type="entry name" value="ADH-like_C"/>
</dbReference>
<protein>
    <submittedName>
        <fullName evidence="3">NADPH:quinone reductase</fullName>
    </submittedName>
</protein>
<dbReference type="SUPFAM" id="SSF51735">
    <property type="entry name" value="NAD(P)-binding Rossmann-fold domains"/>
    <property type="match status" value="1"/>
</dbReference>
<dbReference type="AlphaFoldDB" id="A0A430BDT8"/>
<dbReference type="PANTHER" id="PTHR44154:SF1">
    <property type="entry name" value="QUINONE OXIDOREDUCTASE"/>
    <property type="match status" value="1"/>
</dbReference>